<dbReference type="PANTHER" id="PTHR35800">
    <property type="entry name" value="PROTEIN JAG"/>
    <property type="match status" value="1"/>
</dbReference>
<dbReference type="PANTHER" id="PTHR35800:SF1">
    <property type="entry name" value="RNA-BINDING PROTEIN KHPB"/>
    <property type="match status" value="1"/>
</dbReference>
<dbReference type="InterPro" id="IPR034079">
    <property type="entry name" value="R3H_KhpB"/>
</dbReference>
<proteinExistence type="predicted"/>
<dbReference type="CDD" id="cd02414">
    <property type="entry name" value="KH-II_Jag"/>
    <property type="match status" value="1"/>
</dbReference>
<dbReference type="AlphaFoldDB" id="A0A917PFE0"/>
<gene>
    <name evidence="3" type="ORF">GCM10008939_18790</name>
</gene>
<sequence>MYEWGEGGRCKLLHMDNTKNLDDYLAGLGISGADESLVPSPPQAGPPGGTGAAPLRAAPGTLTPHETLEQFLSGVIARVDPELTLTVRQGDGALEADIQGAQAARLSGRDGRVLGAVEVLAYAALSRQGHTEVRVRIDAGGFRKRHAENLSRVAERLAVQVAKTGEPHEMQPMPPADRRVFHLALQDHPLVQTESVGEGAARRLVILPRTTPVQGDADTAH</sequence>
<evidence type="ECO:0000259" key="2">
    <source>
        <dbReference type="PROSITE" id="PS51061"/>
    </source>
</evidence>
<dbReference type="SMART" id="SM00393">
    <property type="entry name" value="R3H"/>
    <property type="match status" value="1"/>
</dbReference>
<dbReference type="InterPro" id="IPR038008">
    <property type="entry name" value="Jag_KH"/>
</dbReference>
<dbReference type="InterPro" id="IPR001374">
    <property type="entry name" value="R3H_dom"/>
</dbReference>
<dbReference type="Gene3D" id="3.30.1370.50">
    <property type="entry name" value="R3H-like domain"/>
    <property type="match status" value="1"/>
</dbReference>
<feature type="domain" description="R3H" evidence="2">
    <location>
        <begin position="144"/>
        <end position="210"/>
    </location>
</feature>
<evidence type="ECO:0000256" key="1">
    <source>
        <dbReference type="SAM" id="MobiDB-lite"/>
    </source>
</evidence>
<keyword evidence="4" id="KW-1185">Reference proteome</keyword>
<dbReference type="InterPro" id="IPR015946">
    <property type="entry name" value="KH_dom-like_a/b"/>
</dbReference>
<dbReference type="GO" id="GO:0003723">
    <property type="term" value="F:RNA binding"/>
    <property type="evidence" value="ECO:0007669"/>
    <property type="project" value="InterPro"/>
</dbReference>
<comment type="caution">
    <text evidence="3">The sequence shown here is derived from an EMBL/GenBank/DDBJ whole genome shotgun (WGS) entry which is preliminary data.</text>
</comment>
<dbReference type="InterPro" id="IPR036867">
    <property type="entry name" value="R3H_dom_sf"/>
</dbReference>
<protein>
    <submittedName>
        <fullName evidence="3">RNA-binding protein</fullName>
    </submittedName>
</protein>
<dbReference type="Pfam" id="PF01424">
    <property type="entry name" value="R3H"/>
    <property type="match status" value="1"/>
</dbReference>
<feature type="region of interest" description="Disordered" evidence="1">
    <location>
        <begin position="35"/>
        <end position="56"/>
    </location>
</feature>
<reference evidence="3" key="1">
    <citation type="journal article" date="2014" name="Int. J. Syst. Evol. Microbiol.">
        <title>Complete genome sequence of Corynebacterium casei LMG S-19264T (=DSM 44701T), isolated from a smear-ripened cheese.</title>
        <authorList>
            <consortium name="US DOE Joint Genome Institute (JGI-PGF)"/>
            <person name="Walter F."/>
            <person name="Albersmeier A."/>
            <person name="Kalinowski J."/>
            <person name="Ruckert C."/>
        </authorList>
    </citation>
    <scope>NUCLEOTIDE SEQUENCE</scope>
    <source>
        <strain evidence="3">JCM 14371</strain>
    </source>
</reference>
<evidence type="ECO:0000313" key="4">
    <source>
        <dbReference type="Proteomes" id="UP000635726"/>
    </source>
</evidence>
<name>A0A917PFE0_9DEIO</name>
<organism evidence="3 4">
    <name type="scientific">Deinococcus aquiradiocola</name>
    <dbReference type="NCBI Taxonomy" id="393059"/>
    <lineage>
        <taxon>Bacteria</taxon>
        <taxon>Thermotogati</taxon>
        <taxon>Deinococcota</taxon>
        <taxon>Deinococci</taxon>
        <taxon>Deinococcales</taxon>
        <taxon>Deinococcaceae</taxon>
        <taxon>Deinococcus</taxon>
    </lineage>
</organism>
<dbReference type="CDD" id="cd02644">
    <property type="entry name" value="R3H_jag"/>
    <property type="match status" value="1"/>
</dbReference>
<dbReference type="Proteomes" id="UP000635726">
    <property type="component" value="Unassembled WGS sequence"/>
</dbReference>
<accession>A0A917PFE0</accession>
<dbReference type="PROSITE" id="PS51061">
    <property type="entry name" value="R3H"/>
    <property type="match status" value="1"/>
</dbReference>
<evidence type="ECO:0000313" key="3">
    <source>
        <dbReference type="EMBL" id="GGJ74706.1"/>
    </source>
</evidence>
<dbReference type="SUPFAM" id="SSF82708">
    <property type="entry name" value="R3H domain"/>
    <property type="match status" value="1"/>
</dbReference>
<reference evidence="3" key="2">
    <citation type="submission" date="2020-09" db="EMBL/GenBank/DDBJ databases">
        <authorList>
            <person name="Sun Q."/>
            <person name="Ohkuma M."/>
        </authorList>
    </citation>
    <scope>NUCLEOTIDE SEQUENCE</scope>
    <source>
        <strain evidence="3">JCM 14371</strain>
    </source>
</reference>
<dbReference type="EMBL" id="BMOE01000005">
    <property type="protein sequence ID" value="GGJ74706.1"/>
    <property type="molecule type" value="Genomic_DNA"/>
</dbReference>
<dbReference type="InterPro" id="IPR039247">
    <property type="entry name" value="KhpB"/>
</dbReference>
<dbReference type="Gene3D" id="3.30.300.20">
    <property type="match status" value="1"/>
</dbReference>